<keyword evidence="2" id="KW-1185">Reference proteome</keyword>
<dbReference type="EMBL" id="BMNZ01000009">
    <property type="protein sequence ID" value="GGN07849.1"/>
    <property type="molecule type" value="Genomic_DNA"/>
</dbReference>
<gene>
    <name evidence="1" type="ORF">GCM10009721_39330</name>
</gene>
<dbReference type="Proteomes" id="UP000623461">
    <property type="component" value="Unassembled WGS sequence"/>
</dbReference>
<dbReference type="RefSeq" id="WP_030200865.1">
    <property type="nucleotide sequence ID" value="NZ_BMNZ01000009.1"/>
</dbReference>
<comment type="caution">
    <text evidence="1">The sequence shown here is derived from an EMBL/GenBank/DDBJ whole genome shotgun (WGS) entry which is preliminary data.</text>
</comment>
<organism evidence="1 2">
    <name type="scientific">Terrabacter tumescens</name>
    <dbReference type="NCBI Taxonomy" id="60443"/>
    <lineage>
        <taxon>Bacteria</taxon>
        <taxon>Bacillati</taxon>
        <taxon>Actinomycetota</taxon>
        <taxon>Actinomycetes</taxon>
        <taxon>Micrococcales</taxon>
        <taxon>Intrasporangiaceae</taxon>
        <taxon>Terrabacter</taxon>
    </lineage>
</organism>
<proteinExistence type="predicted"/>
<protein>
    <submittedName>
        <fullName evidence="1">Uncharacterized protein</fullName>
    </submittedName>
</protein>
<evidence type="ECO:0000313" key="2">
    <source>
        <dbReference type="Proteomes" id="UP000623461"/>
    </source>
</evidence>
<evidence type="ECO:0000313" key="1">
    <source>
        <dbReference type="EMBL" id="GGN07849.1"/>
    </source>
</evidence>
<name>A0ABQ2IGX4_9MICO</name>
<sequence>MWSSVGLHGPSLTVHGESPAVGFGVGAVIPTTEETRTVGVAGICMTGGRVATVTGVTLEDAHGLAVEDFGTARIGPGGPEVPGVMAQTPSRLGYTHESVTQRCDEDGAVALALSLRWSTRLTRHALGPGERRSVTCSMARRVR</sequence>
<reference evidence="2" key="1">
    <citation type="journal article" date="2019" name="Int. J. Syst. Evol. Microbiol.">
        <title>The Global Catalogue of Microorganisms (GCM) 10K type strain sequencing project: providing services to taxonomists for standard genome sequencing and annotation.</title>
        <authorList>
            <consortium name="The Broad Institute Genomics Platform"/>
            <consortium name="The Broad Institute Genome Sequencing Center for Infectious Disease"/>
            <person name="Wu L."/>
            <person name="Ma J."/>
        </authorList>
    </citation>
    <scope>NUCLEOTIDE SEQUENCE [LARGE SCALE GENOMIC DNA]</scope>
    <source>
        <strain evidence="2">JCM 1365</strain>
    </source>
</reference>
<accession>A0ABQ2IGX4</accession>